<reference evidence="4" key="1">
    <citation type="submission" date="2021-04" db="EMBL/GenBank/DDBJ databases">
        <title>Sequencing of actinobacteria type strains.</title>
        <authorList>
            <person name="Nguyen G.-S."/>
            <person name="Wentzel A."/>
        </authorList>
    </citation>
    <scope>NUCLEOTIDE SEQUENCE</scope>
    <source>
        <strain evidence="4">DSM 42095</strain>
    </source>
</reference>
<dbReference type="Proteomes" id="UP000675554">
    <property type="component" value="Unassembled WGS sequence"/>
</dbReference>
<feature type="domain" description="Peptidase M24" evidence="2">
    <location>
        <begin position="198"/>
        <end position="406"/>
    </location>
</feature>
<keyword evidence="4" id="KW-0031">Aminopeptidase</keyword>
<feature type="region of interest" description="Disordered" evidence="1">
    <location>
        <begin position="1"/>
        <end position="33"/>
    </location>
</feature>
<dbReference type="SUPFAM" id="SSF55920">
    <property type="entry name" value="Creatinase/aminopeptidase"/>
    <property type="match status" value="1"/>
</dbReference>
<dbReference type="Gene3D" id="3.90.230.10">
    <property type="entry name" value="Creatinase/methionine aminopeptidase superfamily"/>
    <property type="match status" value="1"/>
</dbReference>
<gene>
    <name evidence="4" type="ORF">KDA82_07685</name>
</gene>
<dbReference type="GO" id="GO:0004177">
    <property type="term" value="F:aminopeptidase activity"/>
    <property type="evidence" value="ECO:0007669"/>
    <property type="project" value="UniProtKB-KW"/>
</dbReference>
<dbReference type="CDD" id="cd01066">
    <property type="entry name" value="APP_MetAP"/>
    <property type="match status" value="1"/>
</dbReference>
<dbReference type="Gene3D" id="3.40.350.10">
    <property type="entry name" value="Creatinase/prolidase N-terminal domain"/>
    <property type="match status" value="1"/>
</dbReference>
<dbReference type="InterPro" id="IPR050659">
    <property type="entry name" value="Peptidase_M24B"/>
</dbReference>
<dbReference type="InterPro" id="IPR000587">
    <property type="entry name" value="Creatinase_N"/>
</dbReference>
<dbReference type="PANTHER" id="PTHR46112:SF2">
    <property type="entry name" value="XAA-PRO AMINOPEPTIDASE P-RELATED"/>
    <property type="match status" value="1"/>
</dbReference>
<dbReference type="SUPFAM" id="SSF53092">
    <property type="entry name" value="Creatinase/prolidase N-terminal domain"/>
    <property type="match status" value="1"/>
</dbReference>
<keyword evidence="5" id="KW-1185">Reference proteome</keyword>
<evidence type="ECO:0000259" key="3">
    <source>
        <dbReference type="Pfam" id="PF01321"/>
    </source>
</evidence>
<comment type="caution">
    <text evidence="4">The sequence shown here is derived from an EMBL/GenBank/DDBJ whole genome shotgun (WGS) entry which is preliminary data.</text>
</comment>
<evidence type="ECO:0000256" key="1">
    <source>
        <dbReference type="SAM" id="MobiDB-lite"/>
    </source>
</evidence>
<protein>
    <submittedName>
        <fullName evidence="4">Aminopeptidase P family protein</fullName>
    </submittedName>
</protein>
<dbReference type="EMBL" id="JAGSMN010000145">
    <property type="protein sequence ID" value="MBR7672897.1"/>
    <property type="molecule type" value="Genomic_DNA"/>
</dbReference>
<name>A0A8T4ISV7_9ACTN</name>
<proteinExistence type="predicted"/>
<keyword evidence="4" id="KW-0378">Hydrolase</keyword>
<evidence type="ECO:0000313" key="4">
    <source>
        <dbReference type="EMBL" id="MBR7672897.1"/>
    </source>
</evidence>
<dbReference type="PANTHER" id="PTHR46112">
    <property type="entry name" value="AMINOPEPTIDASE"/>
    <property type="match status" value="1"/>
</dbReference>
<keyword evidence="4" id="KW-0645">Protease</keyword>
<evidence type="ECO:0000313" key="5">
    <source>
        <dbReference type="Proteomes" id="UP000675554"/>
    </source>
</evidence>
<feature type="domain" description="Creatinase N-terminal" evidence="3">
    <location>
        <begin position="41"/>
        <end position="191"/>
    </location>
</feature>
<organism evidence="4 5">
    <name type="scientific">Streptomyces daliensis</name>
    <dbReference type="NCBI Taxonomy" id="299421"/>
    <lineage>
        <taxon>Bacteria</taxon>
        <taxon>Bacillati</taxon>
        <taxon>Actinomycetota</taxon>
        <taxon>Actinomycetes</taxon>
        <taxon>Kitasatosporales</taxon>
        <taxon>Streptomycetaceae</taxon>
        <taxon>Streptomyces</taxon>
    </lineage>
</organism>
<dbReference type="InterPro" id="IPR036005">
    <property type="entry name" value="Creatinase/aminopeptidase-like"/>
</dbReference>
<dbReference type="InterPro" id="IPR029149">
    <property type="entry name" value="Creatin/AminoP/Spt16_N"/>
</dbReference>
<dbReference type="AlphaFoldDB" id="A0A8T4ISV7"/>
<sequence length="418" mass="44136">MTERSALDPAPDPAPGADLGADPDHPAPAPPAFPAEEYAERRAGVRAAMARDGFGALLVTAPEDVHYLCGLDHQGHFAVTGLLLPLEGTPVLVEREMEAPTAAAQTHGCAHVGYGDGTDPADALLDVLLDALRDLAPLPGHPGLPGLPGTLGYQADSLSLPPAVWDRLRERGPSGMGWADCGPLLTGCRSVHTPRETEHIRTAARLSDLAMEAGLAAAAAGARENEVAAAVHDAMLRAGGGLPAFAPLVRTTDRLDQEHLTWSTRRIGPDDAVFLELSAAYGRYHAPLARLRHLGQDTAARDARAAEASHEAMAALCAALRPGETAEGVFHAWRSVMDRAVGGTYRRHHCGYLVGIGFPPGWMGGSRTLRPGNTMVLRAGMTLHIQSWMLDAHVGRHALSDTALVTDDGCEVLTRTPR</sequence>
<accession>A0A8T4ISV7</accession>
<dbReference type="Pfam" id="PF01321">
    <property type="entry name" value="Creatinase_N"/>
    <property type="match status" value="1"/>
</dbReference>
<evidence type="ECO:0000259" key="2">
    <source>
        <dbReference type="Pfam" id="PF00557"/>
    </source>
</evidence>
<dbReference type="Pfam" id="PF00557">
    <property type="entry name" value="Peptidase_M24"/>
    <property type="match status" value="1"/>
</dbReference>
<dbReference type="InterPro" id="IPR000994">
    <property type="entry name" value="Pept_M24"/>
</dbReference>